<organism evidence="1 2">
    <name type="scientific">Acidihalobacter prosperus</name>
    <dbReference type="NCBI Taxonomy" id="160660"/>
    <lineage>
        <taxon>Bacteria</taxon>
        <taxon>Pseudomonadati</taxon>
        <taxon>Pseudomonadota</taxon>
        <taxon>Gammaproteobacteria</taxon>
        <taxon>Chromatiales</taxon>
        <taxon>Ectothiorhodospiraceae</taxon>
        <taxon>Acidihalobacter</taxon>
    </lineage>
</organism>
<accession>A0A1A6C8S1</accession>
<proteinExistence type="predicted"/>
<evidence type="ECO:0000313" key="2">
    <source>
        <dbReference type="Proteomes" id="UP000029273"/>
    </source>
</evidence>
<comment type="caution">
    <text evidence="1">The sequence shown here is derived from an EMBL/GenBank/DDBJ whole genome shotgun (WGS) entry which is preliminary data.</text>
</comment>
<dbReference type="Proteomes" id="UP000029273">
    <property type="component" value="Unassembled WGS sequence"/>
</dbReference>
<reference evidence="1 2" key="1">
    <citation type="journal article" date="2014" name="Genome Announc.">
        <title>Draft Genome Sequence of the Iron-Oxidizing, Acidophilic, and Halotolerant 'Thiobacillus prosperus' Type Strain DSM 5130.</title>
        <authorList>
            <person name="Ossandon F.J."/>
            <person name="Cardenas J.P."/>
            <person name="Corbett M."/>
            <person name="Quatrini R."/>
            <person name="Holmes D.S."/>
            <person name="Watkin E."/>
        </authorList>
    </citation>
    <scope>NUCLEOTIDE SEQUENCE [LARGE SCALE GENOMIC DNA]</scope>
    <source>
        <strain evidence="1 2">DSM 5130</strain>
    </source>
</reference>
<keyword evidence="2" id="KW-1185">Reference proteome</keyword>
<evidence type="ECO:0000313" key="1">
    <source>
        <dbReference type="EMBL" id="OBS10944.1"/>
    </source>
</evidence>
<protein>
    <submittedName>
        <fullName evidence="1">Uncharacterized protein</fullName>
    </submittedName>
</protein>
<sequence length="70" mass="7874">MAGQPPDSLTRARGRLRALARREPWPLRLLEPSSRPLLLAFFGGLALGGFDPARHWLRRRLARAIAPPPR</sequence>
<name>A0A1A6C8S1_9GAMM</name>
<dbReference type="RefSeq" id="WP_145930678.1">
    <property type="nucleotide sequence ID" value="NZ_JQSG02000001.1"/>
</dbReference>
<gene>
    <name evidence="1" type="ORF">Thpro_020660</name>
</gene>
<dbReference type="EMBL" id="JQSG02000001">
    <property type="protein sequence ID" value="OBS10944.1"/>
    <property type="molecule type" value="Genomic_DNA"/>
</dbReference>
<dbReference type="AlphaFoldDB" id="A0A1A6C8S1"/>